<dbReference type="AlphaFoldDB" id="A0A2S9YDK7"/>
<accession>A0A2S9YDK7</accession>
<evidence type="ECO:0000313" key="2">
    <source>
        <dbReference type="Proteomes" id="UP000238823"/>
    </source>
</evidence>
<sequence length="194" mass="22407">MLEDLEFQVLADRFFRVAVDRNPEQMTQEDLYVDLSRSDGEDAPLIVLVEEWHGEEPAARGHTILSKALESIFQHFDLNKRGFVGYLAKAYRPHKDDVRWEDYADAMAQLAERMGLAELLEIRPDLRCYSTPALGVMFDAMGVDLRTPDGYIQVWIGAENRDAFLNYAAQIRRAMPPMPILDEWRIPRDPNRPI</sequence>
<name>A0A2S9YDK7_9BACT</name>
<reference evidence="1 2" key="1">
    <citation type="submission" date="2018-03" db="EMBL/GenBank/DDBJ databases">
        <title>Draft Genome Sequences of the Obligatory Marine Myxobacteria Enhygromyxa salina SWB007.</title>
        <authorList>
            <person name="Poehlein A."/>
            <person name="Moghaddam J.A."/>
            <person name="Harms H."/>
            <person name="Alanjari M."/>
            <person name="Koenig G.M."/>
            <person name="Daniel R."/>
            <person name="Schaeberle T.F."/>
        </authorList>
    </citation>
    <scope>NUCLEOTIDE SEQUENCE [LARGE SCALE GENOMIC DNA]</scope>
    <source>
        <strain evidence="1 2">SWB007</strain>
    </source>
</reference>
<dbReference type="Proteomes" id="UP000238823">
    <property type="component" value="Unassembled WGS sequence"/>
</dbReference>
<dbReference type="EMBL" id="PVNL01000109">
    <property type="protein sequence ID" value="PRQ03199.1"/>
    <property type="molecule type" value="Genomic_DNA"/>
</dbReference>
<gene>
    <name evidence="1" type="ORF">ENSA7_53390</name>
</gene>
<comment type="caution">
    <text evidence="1">The sequence shown here is derived from an EMBL/GenBank/DDBJ whole genome shotgun (WGS) entry which is preliminary data.</text>
</comment>
<organism evidence="1 2">
    <name type="scientific">Enhygromyxa salina</name>
    <dbReference type="NCBI Taxonomy" id="215803"/>
    <lineage>
        <taxon>Bacteria</taxon>
        <taxon>Pseudomonadati</taxon>
        <taxon>Myxococcota</taxon>
        <taxon>Polyangia</taxon>
        <taxon>Nannocystales</taxon>
        <taxon>Nannocystaceae</taxon>
        <taxon>Enhygromyxa</taxon>
    </lineage>
</organism>
<proteinExistence type="predicted"/>
<protein>
    <submittedName>
        <fullName evidence="1">Uncharacterized protein</fullName>
    </submittedName>
</protein>
<evidence type="ECO:0000313" key="1">
    <source>
        <dbReference type="EMBL" id="PRQ03199.1"/>
    </source>
</evidence>